<dbReference type="InterPro" id="IPR012337">
    <property type="entry name" value="RNaseH-like_sf"/>
</dbReference>
<dbReference type="SUPFAM" id="SSF53098">
    <property type="entry name" value="Ribonuclease H-like"/>
    <property type="match status" value="1"/>
</dbReference>
<evidence type="ECO:0000313" key="3">
    <source>
        <dbReference type="Proteomes" id="UP001165121"/>
    </source>
</evidence>
<dbReference type="PANTHER" id="PTHR46169">
    <property type="entry name" value="DNA REPLICATION-RELATED ELEMENT FACTOR, ISOFORM A"/>
    <property type="match status" value="1"/>
</dbReference>
<protein>
    <submittedName>
        <fullName evidence="2">Unnamed protein product</fullName>
    </submittedName>
</protein>
<reference evidence="2" key="1">
    <citation type="submission" date="2023-04" db="EMBL/GenBank/DDBJ databases">
        <title>Phytophthora fragariaefolia NBRC 109709.</title>
        <authorList>
            <person name="Ichikawa N."/>
            <person name="Sato H."/>
            <person name="Tonouchi N."/>
        </authorList>
    </citation>
    <scope>NUCLEOTIDE SEQUENCE</scope>
    <source>
        <strain evidence="2">NBRC 109709</strain>
    </source>
</reference>
<dbReference type="GO" id="GO:0006357">
    <property type="term" value="P:regulation of transcription by RNA polymerase II"/>
    <property type="evidence" value="ECO:0007669"/>
    <property type="project" value="TreeGrafter"/>
</dbReference>
<dbReference type="AlphaFoldDB" id="A0A9W6UDK0"/>
<dbReference type="InterPro" id="IPR052717">
    <property type="entry name" value="Vacuolar_transposase_reg"/>
</dbReference>
<feature type="compositionally biased region" description="Basic and acidic residues" evidence="1">
    <location>
        <begin position="1"/>
        <end position="17"/>
    </location>
</feature>
<proteinExistence type="predicted"/>
<sequence>MSRWLQDRERSFDDEAFHPSTPPGSRSSQLPAAFQQSSREGPSSTSLPASASANGIPVMATNPVRPQLYEQPGPVGTNRSTQHEDTRPQYTQPGFLGIPAEVQHAVSNYQPKVGFELVVPGSCIYKWGVRVRHVSDLTVCGWICLASEHCRSNKSVHLLYGGKTSRATKHLKEVHQVSSLKSSLEDTRKRTRDDIVGRIRAAAQTQESCERISLLLQTLLVVHNNLPFIMGEWEESWILRAVVTKDNFQAVVNRRTITHSVIELYVPAKRELTRFITDNRLPGVKSLVMVADFWTAKNPGTKFLGLRVYLITAEWELVSVLLGTRHFQPMYGERDGGIRGPFKRWILQILSDFGLTVADFFGSTTDGGPDVQHMMKSNLMLSWEWCMPHLTNAATKAAFGMTSNVARSKNPEMLQLLKKVTMTVYQVRSVEVMGDLYEQLVRHLGVGKEKKLMDYKQHRFMSLTRVFQRIIKHWNVLCLWYEECANNAIRDRSPTPSPFPLSDSHLLMEQLFSLMLPILALNVKSQAEKANQVDVLFSAYKMMVTTLGPEASLRKHDATRENPTSYHHSTLLLDFAE</sequence>
<name>A0A9W6UDK0_9STRA</name>
<accession>A0A9W6UDK0</accession>
<dbReference type="OrthoDB" id="162805at2759"/>
<dbReference type="EMBL" id="BSXT01000611">
    <property type="protein sequence ID" value="GMF31022.1"/>
    <property type="molecule type" value="Genomic_DNA"/>
</dbReference>
<feature type="region of interest" description="Disordered" evidence="1">
    <location>
        <begin position="1"/>
        <end position="92"/>
    </location>
</feature>
<dbReference type="Proteomes" id="UP001165121">
    <property type="component" value="Unassembled WGS sequence"/>
</dbReference>
<keyword evidence="3" id="KW-1185">Reference proteome</keyword>
<feature type="compositionally biased region" description="Polar residues" evidence="1">
    <location>
        <begin position="23"/>
        <end position="41"/>
    </location>
</feature>
<evidence type="ECO:0000256" key="1">
    <source>
        <dbReference type="SAM" id="MobiDB-lite"/>
    </source>
</evidence>
<dbReference type="GO" id="GO:0005634">
    <property type="term" value="C:nucleus"/>
    <property type="evidence" value="ECO:0007669"/>
    <property type="project" value="TreeGrafter"/>
</dbReference>
<comment type="caution">
    <text evidence="2">The sequence shown here is derived from an EMBL/GenBank/DDBJ whole genome shotgun (WGS) entry which is preliminary data.</text>
</comment>
<evidence type="ECO:0000313" key="2">
    <source>
        <dbReference type="EMBL" id="GMF31022.1"/>
    </source>
</evidence>
<dbReference type="PANTHER" id="PTHR46169:SF29">
    <property type="entry name" value="DNA REPLICATION-RELATED ELEMENT FACTOR, ISOFORM A"/>
    <property type="match status" value="1"/>
</dbReference>
<gene>
    <name evidence="2" type="ORF">Pfra01_000699900</name>
</gene>
<feature type="compositionally biased region" description="Low complexity" evidence="1">
    <location>
        <begin position="42"/>
        <end position="53"/>
    </location>
</feature>
<organism evidence="2 3">
    <name type="scientific">Phytophthora fragariaefolia</name>
    <dbReference type="NCBI Taxonomy" id="1490495"/>
    <lineage>
        <taxon>Eukaryota</taxon>
        <taxon>Sar</taxon>
        <taxon>Stramenopiles</taxon>
        <taxon>Oomycota</taxon>
        <taxon>Peronosporomycetes</taxon>
        <taxon>Peronosporales</taxon>
        <taxon>Peronosporaceae</taxon>
        <taxon>Phytophthora</taxon>
    </lineage>
</organism>